<reference evidence="2" key="1">
    <citation type="journal article" date="2015" name="Proc. Natl. Acad. Sci. U.S.A.">
        <title>Genome sequencing of adzuki bean (Vigna angularis) provides insight into high starch and low fat accumulation and domestication.</title>
        <authorList>
            <person name="Yang K."/>
            <person name="Tian Z."/>
            <person name="Chen C."/>
            <person name="Luo L."/>
            <person name="Zhao B."/>
            <person name="Wang Z."/>
            <person name="Yu L."/>
            <person name="Li Y."/>
            <person name="Sun Y."/>
            <person name="Li W."/>
            <person name="Chen Y."/>
            <person name="Li Y."/>
            <person name="Zhang Y."/>
            <person name="Ai D."/>
            <person name="Zhao J."/>
            <person name="Shang C."/>
            <person name="Ma Y."/>
            <person name="Wu B."/>
            <person name="Wang M."/>
            <person name="Gao L."/>
            <person name="Sun D."/>
            <person name="Zhang P."/>
            <person name="Guo F."/>
            <person name="Wang W."/>
            <person name="Li Y."/>
            <person name="Wang J."/>
            <person name="Varshney R.K."/>
            <person name="Wang J."/>
            <person name="Ling H.Q."/>
            <person name="Wan P."/>
        </authorList>
    </citation>
    <scope>NUCLEOTIDE SEQUENCE</scope>
    <source>
        <strain evidence="2">cv. Jingnong 6</strain>
    </source>
</reference>
<protein>
    <submittedName>
        <fullName evidence="1">Uncharacterized protein</fullName>
    </submittedName>
</protein>
<evidence type="ECO:0000313" key="2">
    <source>
        <dbReference type="Proteomes" id="UP000053144"/>
    </source>
</evidence>
<dbReference type="Proteomes" id="UP000053144">
    <property type="component" value="Unassembled WGS sequence"/>
</dbReference>
<proteinExistence type="predicted"/>
<organism evidence="1 2">
    <name type="scientific">Phaseolus angularis</name>
    <name type="common">Azuki bean</name>
    <name type="synonym">Vigna angularis</name>
    <dbReference type="NCBI Taxonomy" id="3914"/>
    <lineage>
        <taxon>Eukaryota</taxon>
        <taxon>Viridiplantae</taxon>
        <taxon>Streptophyta</taxon>
        <taxon>Embryophyta</taxon>
        <taxon>Tracheophyta</taxon>
        <taxon>Spermatophyta</taxon>
        <taxon>Magnoliopsida</taxon>
        <taxon>eudicotyledons</taxon>
        <taxon>Gunneridae</taxon>
        <taxon>Pentapetalae</taxon>
        <taxon>rosids</taxon>
        <taxon>fabids</taxon>
        <taxon>Fabales</taxon>
        <taxon>Fabaceae</taxon>
        <taxon>Papilionoideae</taxon>
        <taxon>50 kb inversion clade</taxon>
        <taxon>NPAAA clade</taxon>
        <taxon>indigoferoid/millettioid clade</taxon>
        <taxon>Phaseoleae</taxon>
        <taxon>Vigna</taxon>
    </lineage>
</organism>
<sequence length="68" mass="7716">MPVAPTLLIIFLSIIRENKPSFSRSSFFQCVSSSNHFPHRSTITNPNLDQVQISRRLPIQLKASTIMC</sequence>
<dbReference type="EMBL" id="KQ258430">
    <property type="protein sequence ID" value="KOM28347.1"/>
    <property type="molecule type" value="Genomic_DNA"/>
</dbReference>
<dbReference type="AlphaFoldDB" id="A0A0L9TCU5"/>
<accession>A0A0L9TCU5</accession>
<gene>
    <name evidence="1" type="ORF">LR48_Vigan529s000200</name>
</gene>
<evidence type="ECO:0000313" key="1">
    <source>
        <dbReference type="EMBL" id="KOM28347.1"/>
    </source>
</evidence>
<name>A0A0L9TCU5_PHAAN</name>
<dbReference type="Gramene" id="KOM28347">
    <property type="protein sequence ID" value="KOM28347"/>
    <property type="gene ID" value="LR48_Vigan529s000200"/>
</dbReference>